<organism evidence="1">
    <name type="scientific">freshwater metagenome</name>
    <dbReference type="NCBI Taxonomy" id="449393"/>
    <lineage>
        <taxon>unclassified sequences</taxon>
        <taxon>metagenomes</taxon>
        <taxon>ecological metagenomes</taxon>
    </lineage>
</organism>
<sequence>MATSLSAILSTSSVAGVPLVVAQSATFLPSSSPKRRAAGASEYLDSGAPLGRPKCANTTTRAPRSDNALIVGTLAWMRPSSVMVVPSSGTLRSLRTITVLPATSSWSIPRIDILESVTHIFSDVNKTVGITPFIVVPADNFGGIANHFGQCGIKDA</sequence>
<reference evidence="1" key="1">
    <citation type="submission" date="2020-05" db="EMBL/GenBank/DDBJ databases">
        <authorList>
            <person name="Chiriac C."/>
            <person name="Salcher M."/>
            <person name="Ghai R."/>
            <person name="Kavagutti S V."/>
        </authorList>
    </citation>
    <scope>NUCLEOTIDE SEQUENCE</scope>
</reference>
<dbReference type="EMBL" id="CAESAJ010000183">
    <property type="protein sequence ID" value="CAB4344108.1"/>
    <property type="molecule type" value="Genomic_DNA"/>
</dbReference>
<gene>
    <name evidence="1" type="ORF">UFOPK3770_01255</name>
</gene>
<accession>A0A6J5ZRM3</accession>
<proteinExistence type="predicted"/>
<protein>
    <submittedName>
        <fullName evidence="1">Unannotated protein</fullName>
    </submittedName>
</protein>
<dbReference type="AlphaFoldDB" id="A0A6J5ZRM3"/>
<name>A0A6J5ZRM3_9ZZZZ</name>
<evidence type="ECO:0000313" key="1">
    <source>
        <dbReference type="EMBL" id="CAB4344108.1"/>
    </source>
</evidence>